<dbReference type="EC" id="1.-.-.-" evidence="7"/>
<comment type="cofactor">
    <cofactor evidence="6 7">
        <name>FAD</name>
        <dbReference type="ChEBI" id="CHEBI:57692"/>
    </cofactor>
</comment>
<sequence length="556" mass="64460">MPDQDQRLDVGIIGGGCSGLVTLKELVAEGHRCRVFEKSNVLGGLYTQAYQQGVFVSSHLLTMFSDFVGKDVDILEKPRMLSFIEYAQYLNDYADHFQLKEFIQFGTEVKSLWKDFSDQKWKVRLTNDTQIYSFDRIAICCGVFGNISLPTFQNQDLFQGKIKHMKHIQRYEEFQDKHICIVGSGESASDMILAAAQFGKKAYLSIRKDHGFIVPRYIHGDRFGPADLDTSRIHHSIPRAWGVLHTTIDMFNSLIKSYLKCLFYQKGRSTDYDIVRRAGIYMNLKQIRTSNVWTTYGTKNSNIVEALVKYKHKCQRKPGIKQLKVHSVVFEDNTEEYVDEIVCCTGFKTSFPFIEQSEDADDTLKRYFTEAKISHNLYKHCFHPDLGDEVAWIGFARPALGAIPPLMELQARWFALLCSKKLTLPSKAEMNEKICKYVKYLEWQLTPYRVNRLTNLTDYLIYSDDLARTIGCRPNFTRIFFTEPKLWMKLMCGPLLNAQYRLIGPHAKPKQAKEVILKAKWVKQPNILYFCMLTCYAFFYLVFRIESCKPASWYPL</sequence>
<keyword evidence="8" id="KW-0812">Transmembrane</keyword>
<evidence type="ECO:0000313" key="10">
    <source>
        <dbReference type="EMBL" id="CAF1462554.1"/>
    </source>
</evidence>
<keyword evidence="11" id="KW-1185">Reference proteome</keyword>
<dbReference type="Proteomes" id="UP000663828">
    <property type="component" value="Unassembled WGS sequence"/>
</dbReference>
<dbReference type="PIRSF" id="PIRSF000332">
    <property type="entry name" value="FMO"/>
    <property type="match status" value="1"/>
</dbReference>
<dbReference type="Proteomes" id="UP000663852">
    <property type="component" value="Unassembled WGS sequence"/>
</dbReference>
<dbReference type="InterPro" id="IPR050346">
    <property type="entry name" value="FMO-like"/>
</dbReference>
<keyword evidence="4 6" id="KW-0521">NADP</keyword>
<accession>A0A815QFC5</accession>
<dbReference type="GO" id="GO:0004499">
    <property type="term" value="F:N,N-dimethylaniline monooxygenase activity"/>
    <property type="evidence" value="ECO:0007669"/>
    <property type="project" value="UniProtKB-UniRule"/>
</dbReference>
<evidence type="ECO:0000256" key="3">
    <source>
        <dbReference type="ARBA" id="ARBA00022827"/>
    </source>
</evidence>
<dbReference type="PRINTS" id="PR00370">
    <property type="entry name" value="FMOXYGENASE"/>
</dbReference>
<evidence type="ECO:0000256" key="8">
    <source>
        <dbReference type="SAM" id="Phobius"/>
    </source>
</evidence>
<comment type="subcellular location">
    <subcellularLocation>
        <location evidence="6">Endoplasmic reticulum membrane</location>
    </subcellularLocation>
</comment>
<comment type="similarity">
    <text evidence="1 6 7">Belongs to the FMO family.</text>
</comment>
<dbReference type="SUPFAM" id="SSF51905">
    <property type="entry name" value="FAD/NAD(P)-binding domain"/>
    <property type="match status" value="2"/>
</dbReference>
<keyword evidence="6 7" id="KW-0503">Monooxygenase</keyword>
<evidence type="ECO:0000256" key="6">
    <source>
        <dbReference type="PIRNR" id="PIRNR000332"/>
    </source>
</evidence>
<name>A0A815QFC5_ADIRI</name>
<dbReference type="AlphaFoldDB" id="A0A815QFC5"/>
<dbReference type="GO" id="GO:0050660">
    <property type="term" value="F:flavin adenine dinucleotide binding"/>
    <property type="evidence" value="ECO:0007669"/>
    <property type="project" value="InterPro"/>
</dbReference>
<protein>
    <recommendedName>
        <fullName evidence="7">Flavin-containing monooxygenase</fullName>
        <ecNumber evidence="7">1.-.-.-</ecNumber>
    </recommendedName>
</protein>
<dbReference type="InterPro" id="IPR036188">
    <property type="entry name" value="FAD/NAD-bd_sf"/>
</dbReference>
<evidence type="ECO:0000256" key="2">
    <source>
        <dbReference type="ARBA" id="ARBA00022630"/>
    </source>
</evidence>
<reference evidence="10" key="1">
    <citation type="submission" date="2021-02" db="EMBL/GenBank/DDBJ databases">
        <authorList>
            <person name="Nowell W R."/>
        </authorList>
    </citation>
    <scope>NUCLEOTIDE SEQUENCE</scope>
</reference>
<feature type="transmembrane region" description="Helical" evidence="8">
    <location>
        <begin position="527"/>
        <end position="543"/>
    </location>
</feature>
<dbReference type="EMBL" id="CAJNOR010000539">
    <property type="protein sequence ID" value="CAF0942389.1"/>
    <property type="molecule type" value="Genomic_DNA"/>
</dbReference>
<dbReference type="PANTHER" id="PTHR23023">
    <property type="entry name" value="DIMETHYLANILINE MONOOXYGENASE"/>
    <property type="match status" value="1"/>
</dbReference>
<evidence type="ECO:0000256" key="1">
    <source>
        <dbReference type="ARBA" id="ARBA00009183"/>
    </source>
</evidence>
<comment type="caution">
    <text evidence="10">The sequence shown here is derived from an EMBL/GenBank/DDBJ whole genome shotgun (WGS) entry which is preliminary data.</text>
</comment>
<keyword evidence="8" id="KW-1133">Transmembrane helix</keyword>
<evidence type="ECO:0000313" key="12">
    <source>
        <dbReference type="Proteomes" id="UP000663852"/>
    </source>
</evidence>
<keyword evidence="5 6" id="KW-0560">Oxidoreductase</keyword>
<keyword evidence="6" id="KW-0256">Endoplasmic reticulum</keyword>
<dbReference type="GO" id="GO:0050661">
    <property type="term" value="F:NADP binding"/>
    <property type="evidence" value="ECO:0007669"/>
    <property type="project" value="InterPro"/>
</dbReference>
<dbReference type="Pfam" id="PF00743">
    <property type="entry name" value="FMO-like"/>
    <property type="match status" value="2"/>
</dbReference>
<keyword evidence="6 8" id="KW-0472">Membrane</keyword>
<evidence type="ECO:0000313" key="9">
    <source>
        <dbReference type="EMBL" id="CAF0942389.1"/>
    </source>
</evidence>
<evidence type="ECO:0000256" key="4">
    <source>
        <dbReference type="ARBA" id="ARBA00022857"/>
    </source>
</evidence>
<organism evidence="10 12">
    <name type="scientific">Adineta ricciae</name>
    <name type="common">Rotifer</name>
    <dbReference type="NCBI Taxonomy" id="249248"/>
    <lineage>
        <taxon>Eukaryota</taxon>
        <taxon>Metazoa</taxon>
        <taxon>Spiralia</taxon>
        <taxon>Gnathifera</taxon>
        <taxon>Rotifera</taxon>
        <taxon>Eurotatoria</taxon>
        <taxon>Bdelloidea</taxon>
        <taxon>Adinetida</taxon>
        <taxon>Adinetidae</taxon>
        <taxon>Adineta</taxon>
    </lineage>
</organism>
<evidence type="ECO:0000256" key="5">
    <source>
        <dbReference type="ARBA" id="ARBA00023002"/>
    </source>
</evidence>
<gene>
    <name evidence="10" type="ORF">EDS130_LOCUS40254</name>
    <name evidence="9" type="ORF">XAT740_LOCUS10191</name>
</gene>
<dbReference type="InterPro" id="IPR020946">
    <property type="entry name" value="Flavin_mOase-like"/>
</dbReference>
<dbReference type="OrthoDB" id="7777654at2759"/>
<dbReference type="GO" id="GO:0005789">
    <property type="term" value="C:endoplasmic reticulum membrane"/>
    <property type="evidence" value="ECO:0007669"/>
    <property type="project" value="UniProtKB-SubCell"/>
</dbReference>
<dbReference type="EMBL" id="CAJNOJ010000480">
    <property type="protein sequence ID" value="CAF1462554.1"/>
    <property type="molecule type" value="Genomic_DNA"/>
</dbReference>
<dbReference type="InterPro" id="IPR000960">
    <property type="entry name" value="Flavin_mOase"/>
</dbReference>
<proteinExistence type="inferred from homology"/>
<evidence type="ECO:0000313" key="11">
    <source>
        <dbReference type="Proteomes" id="UP000663828"/>
    </source>
</evidence>
<evidence type="ECO:0000256" key="7">
    <source>
        <dbReference type="RuleBase" id="RU361177"/>
    </source>
</evidence>
<keyword evidence="2 6" id="KW-0285">Flavoprotein</keyword>
<dbReference type="Gene3D" id="3.50.50.60">
    <property type="entry name" value="FAD/NAD(P)-binding domain"/>
    <property type="match status" value="3"/>
</dbReference>
<keyword evidence="3 6" id="KW-0274">FAD</keyword>